<dbReference type="PIRSF" id="PIRSF000039">
    <property type="entry name" value="Phenol_monooxy_K"/>
    <property type="match status" value="1"/>
</dbReference>
<name>A0A7R6SUL1_9GAMM</name>
<dbReference type="EMBL" id="AP014546">
    <property type="protein sequence ID" value="BBB28619.1"/>
    <property type="molecule type" value="Genomic_DNA"/>
</dbReference>
<reference evidence="1 2" key="1">
    <citation type="journal article" date="2008" name="Int. J. Syst. Evol. Microbiol.">
        <title>Neptunomonas japonica sp. nov., an Osedax japonicus symbiont-like bacterium isolated from sediment adjacent to sperm whale carcasses off Kagoshima, Japan.</title>
        <authorList>
            <person name="Miyazaki M."/>
            <person name="Nogi Y."/>
            <person name="Fujiwara Y."/>
            <person name="Kawato M."/>
            <person name="Kubokawa K."/>
            <person name="Horikoshi K."/>
        </authorList>
    </citation>
    <scope>NUCLEOTIDE SEQUENCE [LARGE SCALE GENOMIC DNA]</scope>
    <source>
        <strain evidence="1 2">JAMM 1380</strain>
    </source>
</reference>
<dbReference type="Pfam" id="PF06099">
    <property type="entry name" value="Phenol_hyd_sub"/>
    <property type="match status" value="1"/>
</dbReference>
<organism evidence="1 2">
    <name type="scientific">Neptunomonas japonica JAMM 1380</name>
    <dbReference type="NCBI Taxonomy" id="1441457"/>
    <lineage>
        <taxon>Bacteria</taxon>
        <taxon>Pseudomonadati</taxon>
        <taxon>Pseudomonadota</taxon>
        <taxon>Gammaproteobacteria</taxon>
        <taxon>Oceanospirillales</taxon>
        <taxon>Oceanospirillaceae</taxon>
        <taxon>Neptunomonas</taxon>
    </lineage>
</organism>
<dbReference type="AlphaFoldDB" id="A0A7R6SUL1"/>
<dbReference type="Proteomes" id="UP000595332">
    <property type="component" value="Chromosome"/>
</dbReference>
<evidence type="ECO:0000313" key="1">
    <source>
        <dbReference type="EMBL" id="BBB28619.1"/>
    </source>
</evidence>
<dbReference type="KEGG" id="njp:NEJAP_0662"/>
<evidence type="ECO:0000313" key="2">
    <source>
        <dbReference type="Proteomes" id="UP000595332"/>
    </source>
</evidence>
<dbReference type="InterPro" id="IPR010353">
    <property type="entry name" value="DmpK"/>
</dbReference>
<gene>
    <name evidence="1" type="primary">dmpK</name>
    <name evidence="1" type="ORF">NEJAP_0662</name>
</gene>
<sequence>MTNNKKIGSSFEQLEKYVRVHSNPDVPFVEFDFAIGAPELFVELVLPRLAFEAFCKSNSVVHMSNEQIAIVDAESKKWRYGEDTLMASNHAQSPS</sequence>
<protein>
    <submittedName>
        <fullName evidence="1">Phenol hydroxylase P0 protein</fullName>
    </submittedName>
</protein>
<accession>A0A7R6SUL1</accession>
<proteinExistence type="predicted"/>
<keyword evidence="2" id="KW-1185">Reference proteome</keyword>